<evidence type="ECO:0000313" key="3">
    <source>
        <dbReference type="EnsemblFungi" id="PTTG_25574-t43_1-p1"/>
    </source>
</evidence>
<proteinExistence type="predicted"/>
<dbReference type="OrthoDB" id="2496784at2759"/>
<name>A0A180H0C8_PUCT1</name>
<reference evidence="3 4" key="3">
    <citation type="journal article" date="2017" name="G3 (Bethesda)">
        <title>Comparative analysis highlights variable genome content of wheat rusts and divergence of the mating loci.</title>
        <authorList>
            <person name="Cuomo C.A."/>
            <person name="Bakkeren G."/>
            <person name="Khalil H.B."/>
            <person name="Panwar V."/>
            <person name="Joly D."/>
            <person name="Linning R."/>
            <person name="Sakthikumar S."/>
            <person name="Song X."/>
            <person name="Adiconis X."/>
            <person name="Fan L."/>
            <person name="Goldberg J.M."/>
            <person name="Levin J.Z."/>
            <person name="Young S."/>
            <person name="Zeng Q."/>
            <person name="Anikster Y."/>
            <person name="Bruce M."/>
            <person name="Wang M."/>
            <person name="Yin C."/>
            <person name="McCallum B."/>
            <person name="Szabo L.J."/>
            <person name="Hulbert S."/>
            <person name="Chen X."/>
            <person name="Fellers J.P."/>
        </authorList>
    </citation>
    <scope>NUCLEOTIDE SEQUENCE</scope>
    <source>
        <strain evidence="3">isolate 1-1 / race 1 (BBBD)</strain>
        <strain evidence="4">Isolate 1-1 / race 1 (BBBD)</strain>
    </source>
</reference>
<dbReference type="EnsemblFungi" id="PTTG_25574-t43_1">
    <property type="protein sequence ID" value="PTTG_25574-t43_1-p1"/>
    <property type="gene ID" value="PTTG_25574"/>
</dbReference>
<gene>
    <name evidence="2" type="ORF">PTTG_25574</name>
</gene>
<evidence type="ECO:0000256" key="1">
    <source>
        <dbReference type="SAM" id="MobiDB-lite"/>
    </source>
</evidence>
<dbReference type="EMBL" id="ADAS02000006">
    <property type="protein sequence ID" value="OAV98516.1"/>
    <property type="molecule type" value="Genomic_DNA"/>
</dbReference>
<keyword evidence="4" id="KW-1185">Reference proteome</keyword>
<feature type="compositionally biased region" description="Polar residues" evidence="1">
    <location>
        <begin position="17"/>
        <end position="31"/>
    </location>
</feature>
<accession>A0A180H0C8</accession>
<reference evidence="2" key="2">
    <citation type="submission" date="2016-05" db="EMBL/GenBank/DDBJ databases">
        <title>Comparative analysis highlights variable genome content of wheat rusts and divergence of the mating loci.</title>
        <authorList>
            <person name="Cuomo C.A."/>
            <person name="Bakkeren G."/>
            <person name="Szabo L."/>
            <person name="Khalil H."/>
            <person name="Joly D."/>
            <person name="Goldberg J."/>
            <person name="Young S."/>
            <person name="Zeng Q."/>
            <person name="Fellers J."/>
        </authorList>
    </citation>
    <scope>NUCLEOTIDE SEQUENCE [LARGE SCALE GENOMIC DNA]</scope>
    <source>
        <strain evidence="2">1-1 BBBD Race 1</strain>
    </source>
</reference>
<reference evidence="2" key="1">
    <citation type="submission" date="2009-11" db="EMBL/GenBank/DDBJ databases">
        <authorList>
            <consortium name="The Broad Institute Genome Sequencing Platform"/>
            <person name="Ward D."/>
            <person name="Feldgarden M."/>
            <person name="Earl A."/>
            <person name="Young S.K."/>
            <person name="Zeng Q."/>
            <person name="Koehrsen M."/>
            <person name="Alvarado L."/>
            <person name="Berlin A."/>
            <person name="Bochicchio J."/>
            <person name="Borenstein D."/>
            <person name="Chapman S.B."/>
            <person name="Chen Z."/>
            <person name="Engels R."/>
            <person name="Freedman E."/>
            <person name="Gellesch M."/>
            <person name="Goldberg J."/>
            <person name="Griggs A."/>
            <person name="Gujja S."/>
            <person name="Heilman E."/>
            <person name="Heiman D."/>
            <person name="Hepburn T."/>
            <person name="Howarth C."/>
            <person name="Jen D."/>
            <person name="Larson L."/>
            <person name="Lewis B."/>
            <person name="Mehta T."/>
            <person name="Park D."/>
            <person name="Pearson M."/>
            <person name="Roberts A."/>
            <person name="Saif S."/>
            <person name="Shea T."/>
            <person name="Shenoy N."/>
            <person name="Sisk P."/>
            <person name="Stolte C."/>
            <person name="Sykes S."/>
            <person name="Thomson T."/>
            <person name="Walk T."/>
            <person name="White J."/>
            <person name="Yandava C."/>
            <person name="Izard J."/>
            <person name="Baranova O.V."/>
            <person name="Blanton J.M."/>
            <person name="Tanner A.C."/>
            <person name="Dewhirst F.E."/>
            <person name="Haas B."/>
            <person name="Nusbaum C."/>
            <person name="Birren B."/>
        </authorList>
    </citation>
    <scope>NUCLEOTIDE SEQUENCE [LARGE SCALE GENOMIC DNA]</scope>
    <source>
        <strain evidence="2">1-1 BBBD Race 1</strain>
    </source>
</reference>
<dbReference type="VEuPathDB" id="FungiDB:PTTG_25574"/>
<dbReference type="AlphaFoldDB" id="A0A180H0C8"/>
<reference evidence="3" key="4">
    <citation type="submission" date="2025-05" db="UniProtKB">
        <authorList>
            <consortium name="EnsemblFungi"/>
        </authorList>
    </citation>
    <scope>IDENTIFICATION</scope>
    <source>
        <strain evidence="3">isolate 1-1 / race 1 (BBBD)</strain>
    </source>
</reference>
<evidence type="ECO:0000313" key="4">
    <source>
        <dbReference type="Proteomes" id="UP000005240"/>
    </source>
</evidence>
<feature type="region of interest" description="Disordered" evidence="1">
    <location>
        <begin position="1"/>
        <end position="82"/>
    </location>
</feature>
<evidence type="ECO:0000313" key="2">
    <source>
        <dbReference type="EMBL" id="OAV98516.1"/>
    </source>
</evidence>
<sequence>MSSMAVQLFAMGPPAGNMSSNIGQSSAPTLSKRSENKTASPPTPKNIKEVPATGNFPASSNSSSNSSGVLGNAGPYPSNFDESGLTPSWVQICGTYDGDEQMGVCLWSGPSSDVQGGHMSGWYSSAVWLQFTTNSGEST</sequence>
<protein>
    <submittedName>
        <fullName evidence="2 3">Uncharacterized protein</fullName>
    </submittedName>
</protein>
<organism evidence="2">
    <name type="scientific">Puccinia triticina (isolate 1-1 / race 1 (BBBD))</name>
    <name type="common">Brown leaf rust fungus</name>
    <dbReference type="NCBI Taxonomy" id="630390"/>
    <lineage>
        <taxon>Eukaryota</taxon>
        <taxon>Fungi</taxon>
        <taxon>Dikarya</taxon>
        <taxon>Basidiomycota</taxon>
        <taxon>Pucciniomycotina</taxon>
        <taxon>Pucciniomycetes</taxon>
        <taxon>Pucciniales</taxon>
        <taxon>Pucciniaceae</taxon>
        <taxon>Puccinia</taxon>
    </lineage>
</organism>
<dbReference type="Proteomes" id="UP000005240">
    <property type="component" value="Unassembled WGS sequence"/>
</dbReference>